<keyword evidence="4 5" id="KW-0413">Isomerase</keyword>
<gene>
    <name evidence="9" type="ORF">SAMN05421737_11135</name>
</gene>
<feature type="active site" description="Proton acceptor; specific for D-alanine" evidence="5">
    <location>
        <position position="51"/>
    </location>
</feature>
<evidence type="ECO:0000256" key="3">
    <source>
        <dbReference type="ARBA" id="ARBA00022898"/>
    </source>
</evidence>
<dbReference type="Gene3D" id="3.20.20.10">
    <property type="entry name" value="Alanine racemase"/>
    <property type="match status" value="1"/>
</dbReference>
<dbReference type="InterPro" id="IPR020622">
    <property type="entry name" value="Ala_racemase_pyridoxalP-BS"/>
</dbReference>
<dbReference type="EC" id="5.1.1.1" evidence="5"/>
<feature type="active site" description="Proton acceptor; specific for L-alanine" evidence="5">
    <location>
        <position position="283"/>
    </location>
</feature>
<dbReference type="UniPathway" id="UPA00042">
    <property type="reaction ID" value="UER00497"/>
</dbReference>
<evidence type="ECO:0000259" key="8">
    <source>
        <dbReference type="SMART" id="SM01005"/>
    </source>
</evidence>
<evidence type="ECO:0000256" key="7">
    <source>
        <dbReference type="PIRSR" id="PIRSR600821-52"/>
    </source>
</evidence>
<evidence type="ECO:0000256" key="4">
    <source>
        <dbReference type="ARBA" id="ARBA00023235"/>
    </source>
</evidence>
<dbReference type="HAMAP" id="MF_01201">
    <property type="entry name" value="Ala_racemase"/>
    <property type="match status" value="1"/>
</dbReference>
<feature type="modified residue" description="N6-(pyridoxal phosphate)lysine" evidence="5 6">
    <location>
        <position position="51"/>
    </location>
</feature>
<evidence type="ECO:0000313" key="10">
    <source>
        <dbReference type="Proteomes" id="UP000242662"/>
    </source>
</evidence>
<dbReference type="InterPro" id="IPR000821">
    <property type="entry name" value="Ala_racemase"/>
</dbReference>
<comment type="cofactor">
    <cofactor evidence="2 5 6">
        <name>pyridoxal 5'-phosphate</name>
        <dbReference type="ChEBI" id="CHEBI:597326"/>
    </cofactor>
</comment>
<keyword evidence="3 5" id="KW-0663">Pyridoxal phosphate</keyword>
<dbReference type="PRINTS" id="PR00992">
    <property type="entry name" value="ALARACEMASE"/>
</dbReference>
<protein>
    <recommendedName>
        <fullName evidence="5">Alanine racemase</fullName>
        <ecNumber evidence="5">5.1.1.1</ecNumber>
    </recommendedName>
</protein>
<name>A0A1G6MYK7_9BACI</name>
<dbReference type="GO" id="GO:0030170">
    <property type="term" value="F:pyridoxal phosphate binding"/>
    <property type="evidence" value="ECO:0007669"/>
    <property type="project" value="UniProtKB-UniRule"/>
</dbReference>
<dbReference type="InterPro" id="IPR009006">
    <property type="entry name" value="Ala_racemase/Decarboxylase_C"/>
</dbReference>
<evidence type="ECO:0000256" key="2">
    <source>
        <dbReference type="ARBA" id="ARBA00001933"/>
    </source>
</evidence>
<dbReference type="Pfam" id="PF00842">
    <property type="entry name" value="Ala_racemase_C"/>
    <property type="match status" value="1"/>
</dbReference>
<comment type="catalytic activity">
    <reaction evidence="1 5">
        <text>L-alanine = D-alanine</text>
        <dbReference type="Rhea" id="RHEA:20249"/>
        <dbReference type="ChEBI" id="CHEBI:57416"/>
        <dbReference type="ChEBI" id="CHEBI:57972"/>
        <dbReference type="EC" id="5.1.1.1"/>
    </reaction>
</comment>
<accession>A0A1G6MYK7</accession>
<dbReference type="GO" id="GO:0005829">
    <property type="term" value="C:cytosol"/>
    <property type="evidence" value="ECO:0007669"/>
    <property type="project" value="TreeGrafter"/>
</dbReference>
<dbReference type="FunFam" id="2.40.37.10:FF:000006">
    <property type="entry name" value="Alanine racemase"/>
    <property type="match status" value="1"/>
</dbReference>
<dbReference type="EMBL" id="FMYM01000011">
    <property type="protein sequence ID" value="SDC60324.1"/>
    <property type="molecule type" value="Genomic_DNA"/>
</dbReference>
<dbReference type="FunFam" id="3.20.20.10:FF:000002">
    <property type="entry name" value="Alanine racemase"/>
    <property type="match status" value="1"/>
</dbReference>
<dbReference type="SUPFAM" id="SSF51419">
    <property type="entry name" value="PLP-binding barrel"/>
    <property type="match status" value="1"/>
</dbReference>
<reference evidence="10" key="1">
    <citation type="submission" date="2016-09" db="EMBL/GenBank/DDBJ databases">
        <authorList>
            <person name="Varghese N."/>
            <person name="Submissions S."/>
        </authorList>
    </citation>
    <scope>NUCLEOTIDE SEQUENCE [LARGE SCALE GENOMIC DNA]</scope>
    <source>
        <strain evidence="10">25nlg</strain>
    </source>
</reference>
<comment type="pathway">
    <text evidence="5">Amino-acid biosynthesis; D-alanine biosynthesis; D-alanine from L-alanine: step 1/1.</text>
</comment>
<dbReference type="InterPro" id="IPR029066">
    <property type="entry name" value="PLP-binding_barrel"/>
</dbReference>
<dbReference type="PROSITE" id="PS00395">
    <property type="entry name" value="ALANINE_RACEMASE"/>
    <property type="match status" value="1"/>
</dbReference>
<dbReference type="Gene3D" id="2.40.37.10">
    <property type="entry name" value="Lyase, Ornithine Decarboxylase, Chain A, domain 1"/>
    <property type="match status" value="1"/>
</dbReference>
<dbReference type="Pfam" id="PF01168">
    <property type="entry name" value="Ala_racemase_N"/>
    <property type="match status" value="1"/>
</dbReference>
<proteinExistence type="inferred from homology"/>
<feature type="domain" description="Alanine racemase C-terminal" evidence="8">
    <location>
        <begin position="262"/>
        <end position="389"/>
    </location>
</feature>
<evidence type="ECO:0000313" key="9">
    <source>
        <dbReference type="EMBL" id="SDC60324.1"/>
    </source>
</evidence>
<dbReference type="GO" id="GO:0009252">
    <property type="term" value="P:peptidoglycan biosynthetic process"/>
    <property type="evidence" value="ECO:0007669"/>
    <property type="project" value="TreeGrafter"/>
</dbReference>
<dbReference type="PANTHER" id="PTHR30511:SF0">
    <property type="entry name" value="ALANINE RACEMASE, CATABOLIC-RELATED"/>
    <property type="match status" value="1"/>
</dbReference>
<organism evidence="9 10">
    <name type="scientific">Shouchella lonarensis</name>
    <dbReference type="NCBI Taxonomy" id="1464122"/>
    <lineage>
        <taxon>Bacteria</taxon>
        <taxon>Bacillati</taxon>
        <taxon>Bacillota</taxon>
        <taxon>Bacilli</taxon>
        <taxon>Bacillales</taxon>
        <taxon>Bacillaceae</taxon>
        <taxon>Shouchella</taxon>
    </lineage>
</organism>
<comment type="similarity">
    <text evidence="5">Belongs to the alanine racemase family.</text>
</comment>
<sequence>MLGEKIVKKKPLYYRDTWIEVDLDAIATNVRSLLSLYKQQSRPVKVMAVVKANGYGHGAFAVAKTALEAGATHVAVALLDEALSLREQGIEAPIFVMGKIRAEDVCIAREHRIAVTVCEREWLREAEQYMDGEDPVEPLRMHVKVDTGMGRLGVRTSQEMIAIMEDIQHAEGMMLEGVFTHFATADEQDTRYFQLQMQRFRTFLAQMQKAGLSVPYVHCGNSAAALRFPDDMFSMVRFGIAMYGLVPSPEMKDELPFQLNPALSLKAKLSFVKEITAGEAVSYGATYRATEKTIVGTVPIGYGDGWLRNNSVDGSYVLVDGKEAPFLGRICMDQCMVSLPYRMSVGTEVTLIGGSKEAYISMDEVAKRLGTINYEVPCLLGARIPRIYLKGGDVLS</sequence>
<dbReference type="PANTHER" id="PTHR30511">
    <property type="entry name" value="ALANINE RACEMASE"/>
    <property type="match status" value="1"/>
</dbReference>
<dbReference type="SMART" id="SM01005">
    <property type="entry name" value="Ala_racemase_C"/>
    <property type="match status" value="1"/>
</dbReference>
<dbReference type="GO" id="GO:0030632">
    <property type="term" value="P:D-alanine biosynthetic process"/>
    <property type="evidence" value="ECO:0007669"/>
    <property type="project" value="UniProtKB-UniRule"/>
</dbReference>
<keyword evidence="10" id="KW-1185">Reference proteome</keyword>
<comment type="function">
    <text evidence="5">Catalyzes the interconversion of L-alanine and D-alanine. May also act on other amino acids.</text>
</comment>
<feature type="binding site" evidence="5 7">
    <location>
        <position position="151"/>
    </location>
    <ligand>
        <name>substrate</name>
    </ligand>
</feature>
<dbReference type="SUPFAM" id="SSF50621">
    <property type="entry name" value="Alanine racemase C-terminal domain-like"/>
    <property type="match status" value="1"/>
</dbReference>
<dbReference type="GO" id="GO:0008784">
    <property type="term" value="F:alanine racemase activity"/>
    <property type="evidence" value="ECO:0007669"/>
    <property type="project" value="UniProtKB-UniRule"/>
</dbReference>
<dbReference type="InterPro" id="IPR001608">
    <property type="entry name" value="Ala_racemase_N"/>
</dbReference>
<dbReference type="AlphaFoldDB" id="A0A1G6MYK7"/>
<dbReference type="STRING" id="1464122.SAMN05421737_11135"/>
<evidence type="ECO:0000256" key="1">
    <source>
        <dbReference type="ARBA" id="ARBA00000316"/>
    </source>
</evidence>
<feature type="binding site" evidence="5 7">
    <location>
        <position position="332"/>
    </location>
    <ligand>
        <name>substrate</name>
    </ligand>
</feature>
<evidence type="ECO:0000256" key="6">
    <source>
        <dbReference type="PIRSR" id="PIRSR600821-50"/>
    </source>
</evidence>
<dbReference type="Proteomes" id="UP000242662">
    <property type="component" value="Unassembled WGS sequence"/>
</dbReference>
<dbReference type="NCBIfam" id="TIGR00492">
    <property type="entry name" value="alr"/>
    <property type="match status" value="1"/>
</dbReference>
<dbReference type="InterPro" id="IPR011079">
    <property type="entry name" value="Ala_racemase_C"/>
</dbReference>
<dbReference type="CDD" id="cd00430">
    <property type="entry name" value="PLPDE_III_AR"/>
    <property type="match status" value="1"/>
</dbReference>
<evidence type="ECO:0000256" key="5">
    <source>
        <dbReference type="HAMAP-Rule" id="MF_01201"/>
    </source>
</evidence>